<protein>
    <submittedName>
        <fullName evidence="1">Uncharacterized protein</fullName>
    </submittedName>
</protein>
<name>A0A0U1L1Y4_9FIRM</name>
<dbReference type="Proteomes" id="UP000049855">
    <property type="component" value="Unassembled WGS sequence"/>
</dbReference>
<accession>A0A0U1L1Y4</accession>
<gene>
    <name evidence="1" type="ORF">SpAn4DRAFT_0123</name>
</gene>
<evidence type="ECO:0000313" key="2">
    <source>
        <dbReference type="Proteomes" id="UP000049855"/>
    </source>
</evidence>
<proteinExistence type="predicted"/>
<dbReference type="EMBL" id="CTRP01000014">
    <property type="protein sequence ID" value="CQR73661.1"/>
    <property type="molecule type" value="Genomic_DNA"/>
</dbReference>
<dbReference type="AlphaFoldDB" id="A0A0U1L1Y4"/>
<reference evidence="2" key="1">
    <citation type="submission" date="2015-03" db="EMBL/GenBank/DDBJ databases">
        <authorList>
            <person name="Nijsse Bart"/>
        </authorList>
    </citation>
    <scope>NUCLEOTIDE SEQUENCE [LARGE SCALE GENOMIC DNA]</scope>
</reference>
<evidence type="ECO:0000313" key="1">
    <source>
        <dbReference type="EMBL" id="CQR73661.1"/>
    </source>
</evidence>
<keyword evidence="2" id="KW-1185">Reference proteome</keyword>
<sequence>MKFNNFLLFFKIFVLNVKKFPSANKYAQKSSLLTQNLGRYCLTPESMEYRVRGFTFGIAPK</sequence>
<organism evidence="1 2">
    <name type="scientific">Sporomusa ovata</name>
    <dbReference type="NCBI Taxonomy" id="2378"/>
    <lineage>
        <taxon>Bacteria</taxon>
        <taxon>Bacillati</taxon>
        <taxon>Bacillota</taxon>
        <taxon>Negativicutes</taxon>
        <taxon>Selenomonadales</taxon>
        <taxon>Sporomusaceae</taxon>
        <taxon>Sporomusa</taxon>
    </lineage>
</organism>